<feature type="region of interest" description="Disordered" evidence="1">
    <location>
        <begin position="99"/>
        <end position="131"/>
    </location>
</feature>
<protein>
    <submittedName>
        <fullName evidence="2">Uncharacterized protein</fullName>
    </submittedName>
</protein>
<sequence length="131" mass="15252">MWWWWWERRRSWEGRGGRRTRQQRGACGDFVNLKICQPSLSEVLIGVGCEVLVVKDIAAQSSEDAHKRRIYEYLLELVRQMNLYMMFAGQPILPAREILPAPDASKPRTPPNPNLEQIPPIPRKQSSKPRD</sequence>
<dbReference type="Gramene" id="OGLUM02G23000.1">
    <property type="protein sequence ID" value="OGLUM02G23000.1"/>
    <property type="gene ID" value="OGLUM02G23000"/>
</dbReference>
<evidence type="ECO:0000313" key="2">
    <source>
        <dbReference type="EnsemblPlants" id="OGLUM02G23000.1"/>
    </source>
</evidence>
<dbReference type="Proteomes" id="UP000026961">
    <property type="component" value="Chromosome 2"/>
</dbReference>
<reference evidence="2" key="2">
    <citation type="submission" date="2018-05" db="EMBL/GenBank/DDBJ databases">
        <title>OgluRS3 (Oryza glumaepatula Reference Sequence Version 3).</title>
        <authorList>
            <person name="Zhang J."/>
            <person name="Kudrna D."/>
            <person name="Lee S."/>
            <person name="Talag J."/>
            <person name="Welchert J."/>
            <person name="Wing R.A."/>
        </authorList>
    </citation>
    <scope>NUCLEOTIDE SEQUENCE [LARGE SCALE GENOMIC DNA]</scope>
</reference>
<evidence type="ECO:0000313" key="3">
    <source>
        <dbReference type="Proteomes" id="UP000026961"/>
    </source>
</evidence>
<evidence type="ECO:0000256" key="1">
    <source>
        <dbReference type="SAM" id="MobiDB-lite"/>
    </source>
</evidence>
<reference evidence="2" key="1">
    <citation type="submission" date="2015-04" db="UniProtKB">
        <authorList>
            <consortium name="EnsemblPlants"/>
        </authorList>
    </citation>
    <scope>IDENTIFICATION</scope>
</reference>
<proteinExistence type="predicted"/>
<accession>A0A0D9YUF1</accession>
<dbReference type="EnsemblPlants" id="OGLUM02G23000.1">
    <property type="protein sequence ID" value="OGLUM02G23000.1"/>
    <property type="gene ID" value="OGLUM02G23000"/>
</dbReference>
<keyword evidence="3" id="KW-1185">Reference proteome</keyword>
<dbReference type="AlphaFoldDB" id="A0A0D9YUF1"/>
<organism evidence="2">
    <name type="scientific">Oryza glumipatula</name>
    <dbReference type="NCBI Taxonomy" id="40148"/>
    <lineage>
        <taxon>Eukaryota</taxon>
        <taxon>Viridiplantae</taxon>
        <taxon>Streptophyta</taxon>
        <taxon>Embryophyta</taxon>
        <taxon>Tracheophyta</taxon>
        <taxon>Spermatophyta</taxon>
        <taxon>Magnoliopsida</taxon>
        <taxon>Liliopsida</taxon>
        <taxon>Poales</taxon>
        <taxon>Poaceae</taxon>
        <taxon>BOP clade</taxon>
        <taxon>Oryzoideae</taxon>
        <taxon>Oryzeae</taxon>
        <taxon>Oryzinae</taxon>
        <taxon>Oryza</taxon>
    </lineage>
</organism>
<dbReference type="HOGENOM" id="CLU_1930798_0_0_1"/>
<name>A0A0D9YUF1_9ORYZ</name>